<dbReference type="RefSeq" id="WP_225308854.1">
    <property type="nucleotide sequence ID" value="NZ_CP042582.1"/>
</dbReference>
<dbReference type="PANTHER" id="PTHR41791:SF1">
    <property type="entry name" value="SSL7039 PROTEIN"/>
    <property type="match status" value="1"/>
</dbReference>
<dbReference type="InterPro" id="IPR014056">
    <property type="entry name" value="TypeIITA-like_toxin_pred"/>
</dbReference>
<keyword evidence="2" id="KW-1185">Reference proteome</keyword>
<evidence type="ECO:0000313" key="1">
    <source>
        <dbReference type="EMBL" id="QEX23415.1"/>
    </source>
</evidence>
<dbReference type="PANTHER" id="PTHR41791">
    <property type="entry name" value="SSL7039 PROTEIN"/>
    <property type="match status" value="1"/>
</dbReference>
<proteinExistence type="predicted"/>
<accession>A0A5J6N339</accession>
<dbReference type="NCBIfam" id="TIGR02683">
    <property type="entry name" value="upstrm_HI1419"/>
    <property type="match status" value="1"/>
</dbReference>
<evidence type="ECO:0000313" key="2">
    <source>
        <dbReference type="Proteomes" id="UP000325797"/>
    </source>
</evidence>
<gene>
    <name evidence="1" type="ORF">FRZ61_33530</name>
</gene>
<dbReference type="KEGG" id="hadh:FRZ61_33530"/>
<dbReference type="EMBL" id="CP042582">
    <property type="protein sequence ID" value="QEX23415.1"/>
    <property type="molecule type" value="Genomic_DNA"/>
</dbReference>
<organism evidence="1 2">
    <name type="scientific">Hypericibacter adhaerens</name>
    <dbReference type="NCBI Taxonomy" id="2602016"/>
    <lineage>
        <taxon>Bacteria</taxon>
        <taxon>Pseudomonadati</taxon>
        <taxon>Pseudomonadota</taxon>
        <taxon>Alphaproteobacteria</taxon>
        <taxon>Rhodospirillales</taxon>
        <taxon>Dongiaceae</taxon>
        <taxon>Hypericibacter</taxon>
    </lineage>
</organism>
<reference evidence="1 2" key="1">
    <citation type="submission" date="2019-08" db="EMBL/GenBank/DDBJ databases">
        <title>Hyperibacter terrae gen. nov., sp. nov. and Hyperibacter viscosus sp. nov., two new members in the family Rhodospirillaceae isolated from the rhizosphere of Hypericum perforatum.</title>
        <authorList>
            <person name="Noviana Z."/>
        </authorList>
    </citation>
    <scope>NUCLEOTIDE SEQUENCE [LARGE SCALE GENOMIC DNA]</scope>
    <source>
        <strain evidence="1 2">R5959</strain>
    </source>
</reference>
<sequence>MKLTVVEYVRTDGSSPYRDWFDDLDSQAAAKVATAVLRLETGIVSNVKWIGTIAECRIDWGPGYRVYLAKDGETLVILLGGGTKKRQQADIERAKAMFSEYKVRKASARKPGTKRVTPMALTREFKQTVADRAKRDPAFARALLDEAATLFLNGEPEPARLILRDLVNATVGFEALALETAKPSKSLHRMLSSQGNPSMDNLAAIFQVLREKLGVEIRARVVKAA</sequence>
<protein>
    <submittedName>
        <fullName evidence="1">Uncharacterized protein</fullName>
    </submittedName>
</protein>
<dbReference type="Proteomes" id="UP000325797">
    <property type="component" value="Chromosome"/>
</dbReference>
<dbReference type="AlphaFoldDB" id="A0A5J6N339"/>
<name>A0A5J6N339_9PROT</name>